<keyword evidence="2" id="KW-0378">Hydrolase</keyword>
<sequence length="330" mass="38764">MSHKLKVGELQEAYRTDEEIWRIFTIVLSTKSVKSSTYKFALMKALIENLYNVNEDCELTYNQLVYTFAKMYWNLVVKNNLLEHNSNKQKKAKVVTVIKAIQQRYFIPDDLMFDTLDDSIQLELTNKVKAVMKENVFGALYGDTNGVFYAFNHQVEVLRLHPTVHQFMMKYQRLIIYLTNYHMAKMIDSLNEVPDTNGLLNKIESIAKRTSLKPFEKLLLSYFDSCCFYCQKPLKMGIRETHVDHFIPWSFVQSDQIWNLVLSCNQCNLKKSDKLPFRAFVDVIMERNEVLRETGDSQVARWMENYRRDKVGLLYEYAVRNGFDGVWGPG</sequence>
<organism evidence="2 3">
    <name type="scientific">Mangrovibacillus cuniculi</name>
    <dbReference type="NCBI Taxonomy" id="2593652"/>
    <lineage>
        <taxon>Bacteria</taxon>
        <taxon>Bacillati</taxon>
        <taxon>Bacillota</taxon>
        <taxon>Bacilli</taxon>
        <taxon>Bacillales</taxon>
        <taxon>Bacillaceae</taxon>
        <taxon>Mangrovibacillus</taxon>
    </lineage>
</organism>
<gene>
    <name evidence="2" type="ORF">G8O30_00560</name>
</gene>
<dbReference type="GO" id="GO:0004519">
    <property type="term" value="F:endonuclease activity"/>
    <property type="evidence" value="ECO:0007669"/>
    <property type="project" value="UniProtKB-KW"/>
</dbReference>
<dbReference type="KEGG" id="mcui:G8O30_00560"/>
<dbReference type="Proteomes" id="UP000593626">
    <property type="component" value="Chromosome"/>
</dbReference>
<accession>A0A7S8C8X9</accession>
<dbReference type="Gene3D" id="1.10.30.50">
    <property type="match status" value="1"/>
</dbReference>
<protein>
    <submittedName>
        <fullName evidence="2">HNH endonuclease</fullName>
    </submittedName>
</protein>
<dbReference type="EMBL" id="CP049742">
    <property type="protein sequence ID" value="QPC45571.1"/>
    <property type="molecule type" value="Genomic_DNA"/>
</dbReference>
<proteinExistence type="predicted"/>
<evidence type="ECO:0000259" key="1">
    <source>
        <dbReference type="SMART" id="SM00507"/>
    </source>
</evidence>
<evidence type="ECO:0000313" key="2">
    <source>
        <dbReference type="EMBL" id="QPC45571.1"/>
    </source>
</evidence>
<keyword evidence="2" id="KW-0255">Endonuclease</keyword>
<dbReference type="Pfam" id="PF13395">
    <property type="entry name" value="HNH_4"/>
    <property type="match status" value="1"/>
</dbReference>
<dbReference type="SMART" id="SM00507">
    <property type="entry name" value="HNHc"/>
    <property type="match status" value="1"/>
</dbReference>
<keyword evidence="3" id="KW-1185">Reference proteome</keyword>
<name>A0A7S8C8X9_9BACI</name>
<dbReference type="AlphaFoldDB" id="A0A7S8C8X9"/>
<dbReference type="RefSeq" id="WP_239673077.1">
    <property type="nucleotide sequence ID" value="NZ_CP049742.1"/>
</dbReference>
<dbReference type="InterPro" id="IPR003615">
    <property type="entry name" value="HNH_nuc"/>
</dbReference>
<dbReference type="CDD" id="cd00085">
    <property type="entry name" value="HNHc"/>
    <property type="match status" value="1"/>
</dbReference>
<reference evidence="2 3" key="1">
    <citation type="submission" date="2019-07" db="EMBL/GenBank/DDBJ databases">
        <title>Genome sequence of 2 isolates from Red Sea Mangroves.</title>
        <authorList>
            <person name="Sefrji F."/>
            <person name="Michoud G."/>
            <person name="Merlino G."/>
            <person name="Daffonchio D."/>
        </authorList>
    </citation>
    <scope>NUCLEOTIDE SEQUENCE [LARGE SCALE GENOMIC DNA]</scope>
    <source>
        <strain evidence="2 3">R1DC41</strain>
    </source>
</reference>
<evidence type="ECO:0000313" key="3">
    <source>
        <dbReference type="Proteomes" id="UP000593626"/>
    </source>
</evidence>
<feature type="domain" description="HNH nuclease" evidence="1">
    <location>
        <begin position="214"/>
        <end position="269"/>
    </location>
</feature>
<keyword evidence="2" id="KW-0540">Nuclease</keyword>